<keyword evidence="2" id="KW-1185">Reference proteome</keyword>
<evidence type="ECO:0000313" key="2">
    <source>
        <dbReference type="Proteomes" id="UP000315295"/>
    </source>
</evidence>
<accession>A0A540M7Y5</accession>
<dbReference type="EMBL" id="VIEB01000333">
    <property type="protein sequence ID" value="TQD94873.1"/>
    <property type="molecule type" value="Genomic_DNA"/>
</dbReference>
<reference evidence="1 2" key="1">
    <citation type="journal article" date="2019" name="G3 (Bethesda)">
        <title>Sequencing of a Wild Apple (Malus baccata) Genome Unravels the Differences Between Cultivated and Wild Apple Species Regarding Disease Resistance and Cold Tolerance.</title>
        <authorList>
            <person name="Chen X."/>
        </authorList>
    </citation>
    <scope>NUCLEOTIDE SEQUENCE [LARGE SCALE GENOMIC DNA]</scope>
    <source>
        <strain evidence="2">cv. Shandingzi</strain>
        <tissue evidence="1">Leaves</tissue>
    </source>
</reference>
<name>A0A540M7Y5_MALBA</name>
<gene>
    <name evidence="1" type="ORF">C1H46_019511</name>
</gene>
<comment type="caution">
    <text evidence="1">The sequence shown here is derived from an EMBL/GenBank/DDBJ whole genome shotgun (WGS) entry which is preliminary data.</text>
</comment>
<organism evidence="1 2">
    <name type="scientific">Malus baccata</name>
    <name type="common">Siberian crab apple</name>
    <name type="synonym">Pyrus baccata</name>
    <dbReference type="NCBI Taxonomy" id="106549"/>
    <lineage>
        <taxon>Eukaryota</taxon>
        <taxon>Viridiplantae</taxon>
        <taxon>Streptophyta</taxon>
        <taxon>Embryophyta</taxon>
        <taxon>Tracheophyta</taxon>
        <taxon>Spermatophyta</taxon>
        <taxon>Magnoliopsida</taxon>
        <taxon>eudicotyledons</taxon>
        <taxon>Gunneridae</taxon>
        <taxon>Pentapetalae</taxon>
        <taxon>rosids</taxon>
        <taxon>fabids</taxon>
        <taxon>Rosales</taxon>
        <taxon>Rosaceae</taxon>
        <taxon>Amygdaloideae</taxon>
        <taxon>Maleae</taxon>
        <taxon>Malus</taxon>
    </lineage>
</organism>
<evidence type="ECO:0000313" key="1">
    <source>
        <dbReference type="EMBL" id="TQD94873.1"/>
    </source>
</evidence>
<sequence length="105" mass="12223">MRLMRMQKFTKKRPSCTMTKCCKGRSSNKTCKCCFMTHVYVFFPGKLKSRWLGPFKVSQVFPYSDVEIENTKTGNTFKVNDHRLKPYLANTLTANVVDFLDLIKP</sequence>
<protein>
    <submittedName>
        <fullName evidence="1">Uncharacterized protein</fullName>
    </submittedName>
</protein>
<proteinExistence type="predicted"/>
<dbReference type="AlphaFoldDB" id="A0A540M7Y5"/>
<dbReference type="Proteomes" id="UP000315295">
    <property type="component" value="Unassembled WGS sequence"/>
</dbReference>